<dbReference type="InParanoid" id="I1C0P9"/>
<accession>I1C0P9</accession>
<reference evidence="1 2" key="1">
    <citation type="journal article" date="2009" name="PLoS Genet.">
        <title>Genomic analysis of the basal lineage fungus Rhizopus oryzae reveals a whole-genome duplication.</title>
        <authorList>
            <person name="Ma L.-J."/>
            <person name="Ibrahim A.S."/>
            <person name="Skory C."/>
            <person name="Grabherr M.G."/>
            <person name="Burger G."/>
            <person name="Butler M."/>
            <person name="Elias M."/>
            <person name="Idnurm A."/>
            <person name="Lang B.F."/>
            <person name="Sone T."/>
            <person name="Abe A."/>
            <person name="Calvo S.E."/>
            <person name="Corrochano L.M."/>
            <person name="Engels R."/>
            <person name="Fu J."/>
            <person name="Hansberg W."/>
            <person name="Kim J.-M."/>
            <person name="Kodira C.D."/>
            <person name="Koehrsen M.J."/>
            <person name="Liu B."/>
            <person name="Miranda-Saavedra D."/>
            <person name="O'Leary S."/>
            <person name="Ortiz-Castellanos L."/>
            <person name="Poulter R."/>
            <person name="Rodriguez-Romero J."/>
            <person name="Ruiz-Herrera J."/>
            <person name="Shen Y.-Q."/>
            <person name="Zeng Q."/>
            <person name="Galagan J."/>
            <person name="Birren B.W."/>
            <person name="Cuomo C.A."/>
            <person name="Wickes B.L."/>
        </authorList>
    </citation>
    <scope>NUCLEOTIDE SEQUENCE [LARGE SCALE GENOMIC DNA]</scope>
    <source>
        <strain evidence="2">RA 99-880 / ATCC MYA-4621 / FGSC 9543 / NRRL 43880</strain>
    </source>
</reference>
<dbReference type="Proteomes" id="UP000009138">
    <property type="component" value="Unassembled WGS sequence"/>
</dbReference>
<dbReference type="RefSeq" id="XP_067517425.1">
    <property type="nucleotide sequence ID" value="XM_067661324.1"/>
</dbReference>
<evidence type="ECO:0000313" key="1">
    <source>
        <dbReference type="EMBL" id="EIE82029.1"/>
    </source>
</evidence>
<dbReference type="OrthoDB" id="10312428at2759"/>
<evidence type="ECO:0000313" key="2">
    <source>
        <dbReference type="Proteomes" id="UP000009138"/>
    </source>
</evidence>
<organism evidence="1 2">
    <name type="scientific">Rhizopus delemar (strain RA 99-880 / ATCC MYA-4621 / FGSC 9543 / NRRL 43880)</name>
    <name type="common">Mucormycosis agent</name>
    <name type="synonym">Rhizopus arrhizus var. delemar</name>
    <dbReference type="NCBI Taxonomy" id="246409"/>
    <lineage>
        <taxon>Eukaryota</taxon>
        <taxon>Fungi</taxon>
        <taxon>Fungi incertae sedis</taxon>
        <taxon>Mucoromycota</taxon>
        <taxon>Mucoromycotina</taxon>
        <taxon>Mucoromycetes</taxon>
        <taxon>Mucorales</taxon>
        <taxon>Mucorineae</taxon>
        <taxon>Rhizopodaceae</taxon>
        <taxon>Rhizopus</taxon>
    </lineage>
</organism>
<sequence>MVQTEGARPSYFIPVLYHERFVNMVLLPALDIIFDTSVVPVPLDYQSAADFGLGKGISLSMEEVSQLISAMRGILSRNSSLSAIFGDFFFVTWGMGINFASPQLGLTGLWSTGERKDFQSILELLFEDESFHKSMYRHDPFCGHSGIGGFKYGNRKSGFIRVSAYSHAKQPFYSRSTYGERHGKDFDADDVFKVSPGFIKHVARMKHCLSLMKYKSYGVRLEVRFTANHWDALYNHTMDLAKNHLQAHVNWYKSHTLSSFVEKRLDSLVALAKNIHSQKHSRYTARQLTGVALIAFMLSSLVHRPSDRSWWKPFSDQLKSHRCRKSMALFVPDLFKLSEDGCHWSSAISMKQYLHGVLHRDIINKIVPDHGYEVKLPEWHYKFPILLEQSSTANNLNFDLGLYDQYIDLVNKENYYWDRAVMYIGYYGLSDDCVEPFAHLVMG</sequence>
<dbReference type="eggNOG" id="ENOG502SGGE">
    <property type="taxonomic scope" value="Eukaryota"/>
</dbReference>
<proteinExistence type="predicted"/>
<dbReference type="AlphaFoldDB" id="I1C0P9"/>
<dbReference type="EMBL" id="CH476736">
    <property type="protein sequence ID" value="EIE82029.1"/>
    <property type="molecule type" value="Genomic_DNA"/>
</dbReference>
<dbReference type="VEuPathDB" id="FungiDB:RO3G_06734"/>
<dbReference type="STRING" id="246409.I1C0P9"/>
<dbReference type="GeneID" id="93613705"/>
<gene>
    <name evidence="1" type="ORF">RO3G_06734</name>
</gene>
<keyword evidence="2" id="KW-1185">Reference proteome</keyword>
<name>I1C0P9_RHIO9</name>
<protein>
    <submittedName>
        <fullName evidence="1">Uncharacterized protein</fullName>
    </submittedName>
</protein>